<evidence type="ECO:0000313" key="10">
    <source>
        <dbReference type="EMBL" id="KDR43252.1"/>
    </source>
</evidence>
<evidence type="ECO:0000256" key="7">
    <source>
        <dbReference type="ARBA" id="ARBA00023004"/>
    </source>
</evidence>
<evidence type="ECO:0000313" key="11">
    <source>
        <dbReference type="Proteomes" id="UP000027466"/>
    </source>
</evidence>
<dbReference type="Gene3D" id="2.102.10.10">
    <property type="entry name" value="Rieske [2Fe-2S] iron-sulphur domain"/>
    <property type="match status" value="1"/>
</dbReference>
<gene>
    <name evidence="10" type="ORF">BG61_40485</name>
</gene>
<evidence type="ECO:0000256" key="1">
    <source>
        <dbReference type="ARBA" id="ARBA00001974"/>
    </source>
</evidence>
<dbReference type="SUPFAM" id="SSF51905">
    <property type="entry name" value="FAD/NAD(P)-binding domain"/>
    <property type="match status" value="1"/>
</dbReference>
<organism evidence="10 11">
    <name type="scientific">Caballeronia glathei</name>
    <dbReference type="NCBI Taxonomy" id="60547"/>
    <lineage>
        <taxon>Bacteria</taxon>
        <taxon>Pseudomonadati</taxon>
        <taxon>Pseudomonadota</taxon>
        <taxon>Betaproteobacteria</taxon>
        <taxon>Burkholderiales</taxon>
        <taxon>Burkholderiaceae</taxon>
        <taxon>Caballeronia</taxon>
    </lineage>
</organism>
<dbReference type="RefSeq" id="WP_035939290.1">
    <property type="nucleotide sequence ID" value="NZ_CADFFX010000019.1"/>
</dbReference>
<dbReference type="InterPro" id="IPR023753">
    <property type="entry name" value="FAD/NAD-binding_dom"/>
</dbReference>
<sequence length="512" mass="54602">MQHQKMHKVARLGDLPEDRGTRVKIADTPVMLVRTGDTVHAYAADCPHAGAPLEEGAICNGRIVCPWHKGTFDASDGSLVEPPALVGLTRYPASVDDGDVYVSPEPVRQQEDRRAPDPATMFIAGAGAAGAAACAALREAGFSGRIVLAGGDARMPYDRTSLSKFVVAGDMTPADVPPLLDPAFFSKHGIERIESEIVRLDAAKKEAELADGSVLRYDAALVCTGGIPKPLDVPGAALARVHLLRNLEDARAILASLDGRSRAVIVGAGFIGLEVASCLRRRKIDVTVVAPGKVPFAKQFGERIGGMFMRLHENNGVSFRMNAHVSALEGGDGVREVVLDNGERVAADIVIAGTGVKPATSFLQRVELADDGGIPVDASMCAAPGLYAAGDVARFALPHSGERVRIEHWRVAQQHARVAAYNMAGAKREYAGVPYFWTYHFEKTFDYLGHTSEPDEVVIDGELDGPQFIAYLMKGSEVGAIVSCDRNEATARLAEALREPLTLEAARRAANA</sequence>
<comment type="cofactor">
    <cofactor evidence="1">
        <name>FAD</name>
        <dbReference type="ChEBI" id="CHEBI:57692"/>
    </cofactor>
</comment>
<dbReference type="PROSITE" id="PS51296">
    <property type="entry name" value="RIESKE"/>
    <property type="match status" value="1"/>
</dbReference>
<evidence type="ECO:0000256" key="5">
    <source>
        <dbReference type="ARBA" id="ARBA00022827"/>
    </source>
</evidence>
<evidence type="ECO:0000259" key="9">
    <source>
        <dbReference type="PROSITE" id="PS51296"/>
    </source>
</evidence>
<keyword evidence="11" id="KW-1185">Reference proteome</keyword>
<dbReference type="InterPro" id="IPR050446">
    <property type="entry name" value="FAD-oxidoreductase/Apoptosis"/>
</dbReference>
<evidence type="ECO:0000256" key="6">
    <source>
        <dbReference type="ARBA" id="ARBA00023002"/>
    </source>
</evidence>
<dbReference type="PRINTS" id="PR00411">
    <property type="entry name" value="PNDRDTASEI"/>
</dbReference>
<keyword evidence="2" id="KW-0285">Flavoprotein</keyword>
<keyword evidence="5" id="KW-0274">FAD</keyword>
<dbReference type="AlphaFoldDB" id="A0A069PS45"/>
<dbReference type="Pfam" id="PF07992">
    <property type="entry name" value="Pyr_redox_2"/>
    <property type="match status" value="1"/>
</dbReference>
<evidence type="ECO:0000256" key="2">
    <source>
        <dbReference type="ARBA" id="ARBA00022630"/>
    </source>
</evidence>
<keyword evidence="7" id="KW-0408">Iron</keyword>
<dbReference type="InterPro" id="IPR036922">
    <property type="entry name" value="Rieske_2Fe-2S_sf"/>
</dbReference>
<dbReference type="SUPFAM" id="SSF55424">
    <property type="entry name" value="FAD/NAD-linked reductases, dimerisation (C-terminal) domain"/>
    <property type="match status" value="1"/>
</dbReference>
<keyword evidence="4" id="KW-0479">Metal-binding</keyword>
<comment type="caution">
    <text evidence="10">The sequence shown here is derived from an EMBL/GenBank/DDBJ whole genome shotgun (WGS) entry which is preliminary data.</text>
</comment>
<dbReference type="GO" id="GO:0046872">
    <property type="term" value="F:metal ion binding"/>
    <property type="evidence" value="ECO:0007669"/>
    <property type="project" value="UniProtKB-KW"/>
</dbReference>
<dbReference type="PANTHER" id="PTHR43557">
    <property type="entry name" value="APOPTOSIS-INDUCING FACTOR 1"/>
    <property type="match status" value="1"/>
</dbReference>
<dbReference type="InterPro" id="IPR016156">
    <property type="entry name" value="FAD/NAD-linked_Rdtase_dimer_sf"/>
</dbReference>
<evidence type="ECO:0000256" key="4">
    <source>
        <dbReference type="ARBA" id="ARBA00022723"/>
    </source>
</evidence>
<proteinExistence type="predicted"/>
<dbReference type="Proteomes" id="UP000027466">
    <property type="component" value="Unassembled WGS sequence"/>
</dbReference>
<protein>
    <submittedName>
        <fullName evidence="10">Pyridine nucleotide-disulfide oxidoreductase</fullName>
    </submittedName>
</protein>
<dbReference type="STRING" id="60547.GCA_000751215_06222"/>
<dbReference type="SUPFAM" id="SSF50022">
    <property type="entry name" value="ISP domain"/>
    <property type="match status" value="1"/>
</dbReference>
<keyword evidence="3" id="KW-0001">2Fe-2S</keyword>
<dbReference type="PANTHER" id="PTHR43557:SF2">
    <property type="entry name" value="RIESKE DOMAIN-CONTAINING PROTEIN-RELATED"/>
    <property type="match status" value="1"/>
</dbReference>
<dbReference type="GO" id="GO:0016651">
    <property type="term" value="F:oxidoreductase activity, acting on NAD(P)H"/>
    <property type="evidence" value="ECO:0007669"/>
    <property type="project" value="TreeGrafter"/>
</dbReference>
<name>A0A069PS45_9BURK</name>
<dbReference type="InterPro" id="IPR036188">
    <property type="entry name" value="FAD/NAD-bd_sf"/>
</dbReference>
<dbReference type="PRINTS" id="PR00368">
    <property type="entry name" value="FADPNR"/>
</dbReference>
<feature type="domain" description="Rieske" evidence="9">
    <location>
        <begin position="7"/>
        <end position="102"/>
    </location>
</feature>
<keyword evidence="8" id="KW-0411">Iron-sulfur</keyword>
<dbReference type="Gene3D" id="3.30.390.30">
    <property type="match status" value="1"/>
</dbReference>
<reference evidence="10 11" key="1">
    <citation type="submission" date="2014-03" db="EMBL/GenBank/DDBJ databases">
        <title>Draft Genome Sequences of Four Burkholderia Strains.</title>
        <authorList>
            <person name="Liu X.Y."/>
            <person name="Li C.X."/>
            <person name="Xu J.H."/>
        </authorList>
    </citation>
    <scope>NUCLEOTIDE SEQUENCE [LARGE SCALE GENOMIC DNA]</scope>
    <source>
        <strain evidence="10 11">DSM 50014</strain>
    </source>
</reference>
<dbReference type="GO" id="GO:0005737">
    <property type="term" value="C:cytoplasm"/>
    <property type="evidence" value="ECO:0007669"/>
    <property type="project" value="TreeGrafter"/>
</dbReference>
<dbReference type="GO" id="GO:0051537">
    <property type="term" value="F:2 iron, 2 sulfur cluster binding"/>
    <property type="evidence" value="ECO:0007669"/>
    <property type="project" value="UniProtKB-KW"/>
</dbReference>
<accession>A0A069PS45</accession>
<dbReference type="EMBL" id="JFHC01000009">
    <property type="protein sequence ID" value="KDR43252.1"/>
    <property type="molecule type" value="Genomic_DNA"/>
</dbReference>
<evidence type="ECO:0000256" key="8">
    <source>
        <dbReference type="ARBA" id="ARBA00023014"/>
    </source>
</evidence>
<dbReference type="Pfam" id="PF00355">
    <property type="entry name" value="Rieske"/>
    <property type="match status" value="1"/>
</dbReference>
<dbReference type="InterPro" id="IPR017941">
    <property type="entry name" value="Rieske_2Fe-2S"/>
</dbReference>
<keyword evidence="6" id="KW-0560">Oxidoreductase</keyword>
<dbReference type="Gene3D" id="3.50.50.60">
    <property type="entry name" value="FAD/NAD(P)-binding domain"/>
    <property type="match status" value="2"/>
</dbReference>
<evidence type="ECO:0000256" key="3">
    <source>
        <dbReference type="ARBA" id="ARBA00022714"/>
    </source>
</evidence>